<dbReference type="PROSITE" id="PS51910">
    <property type="entry name" value="GH18_2"/>
    <property type="match status" value="1"/>
</dbReference>
<comment type="caution">
    <text evidence="5">The sequence shown here is derived from an EMBL/GenBank/DDBJ whole genome shotgun (WGS) entry which is preliminary data.</text>
</comment>
<keyword evidence="6" id="KW-1185">Reference proteome</keyword>
<dbReference type="Gene3D" id="3.10.50.10">
    <property type="match status" value="1"/>
</dbReference>
<keyword evidence="3" id="KW-0732">Signal</keyword>
<evidence type="ECO:0000313" key="5">
    <source>
        <dbReference type="EMBL" id="KAJ6220395.1"/>
    </source>
</evidence>
<gene>
    <name evidence="5" type="ORF">RDWZM_006207</name>
</gene>
<proteinExistence type="predicted"/>
<dbReference type="PANTHER" id="PTHR46290">
    <property type="entry name" value="DI-N-ACETYLCHITOBIASE"/>
    <property type="match status" value="1"/>
</dbReference>
<dbReference type="SUPFAM" id="SSF51445">
    <property type="entry name" value="(Trans)glycosidases"/>
    <property type="match status" value="1"/>
</dbReference>
<keyword evidence="2" id="KW-0326">Glycosidase</keyword>
<organism evidence="5 6">
    <name type="scientific">Blomia tropicalis</name>
    <name type="common">Mite</name>
    <dbReference type="NCBI Taxonomy" id="40697"/>
    <lineage>
        <taxon>Eukaryota</taxon>
        <taxon>Metazoa</taxon>
        <taxon>Ecdysozoa</taxon>
        <taxon>Arthropoda</taxon>
        <taxon>Chelicerata</taxon>
        <taxon>Arachnida</taxon>
        <taxon>Acari</taxon>
        <taxon>Acariformes</taxon>
        <taxon>Sarcoptiformes</taxon>
        <taxon>Astigmata</taxon>
        <taxon>Glycyphagoidea</taxon>
        <taxon>Echimyopodidae</taxon>
        <taxon>Blomia</taxon>
    </lineage>
</organism>
<evidence type="ECO:0000259" key="4">
    <source>
        <dbReference type="PROSITE" id="PS51910"/>
    </source>
</evidence>
<evidence type="ECO:0000256" key="1">
    <source>
        <dbReference type="ARBA" id="ARBA00022801"/>
    </source>
</evidence>
<dbReference type="InterPro" id="IPR029070">
    <property type="entry name" value="Chitinase_insertion_sf"/>
</dbReference>
<evidence type="ECO:0000256" key="3">
    <source>
        <dbReference type="SAM" id="SignalP"/>
    </source>
</evidence>
<dbReference type="AlphaFoldDB" id="A0A9Q0M725"/>
<dbReference type="Gene3D" id="3.20.20.80">
    <property type="entry name" value="Glycosidases"/>
    <property type="match status" value="1"/>
</dbReference>
<dbReference type="EMBL" id="JAPWDV010000002">
    <property type="protein sequence ID" value="KAJ6220395.1"/>
    <property type="molecule type" value="Genomic_DNA"/>
</dbReference>
<protein>
    <recommendedName>
        <fullName evidence="4">GH18 domain-containing protein</fullName>
    </recommendedName>
</protein>
<accession>A0A9Q0M725</accession>
<evidence type="ECO:0000256" key="2">
    <source>
        <dbReference type="ARBA" id="ARBA00023295"/>
    </source>
</evidence>
<dbReference type="InterPro" id="IPR001223">
    <property type="entry name" value="Glyco_hydro18_cat"/>
</dbReference>
<dbReference type="Proteomes" id="UP001142055">
    <property type="component" value="Chromosome 2"/>
</dbReference>
<dbReference type="GO" id="GO:0005615">
    <property type="term" value="C:extracellular space"/>
    <property type="evidence" value="ECO:0007669"/>
    <property type="project" value="TreeGrafter"/>
</dbReference>
<dbReference type="GO" id="GO:0016798">
    <property type="term" value="F:hydrolase activity, acting on glycosyl bonds"/>
    <property type="evidence" value="ECO:0007669"/>
    <property type="project" value="UniProtKB-KW"/>
</dbReference>
<sequence length="367" mass="43072">MYIRTLLLCTILVSIYSWTTIDANRNECPCALKTSCDPIEYNGKEIFGYVLKSNFTVWSTFNFNKLTTISLVDFIDDELMCLSHELRVRVITRETFKLKYISNQSYIDEWLTKRINVAQDHYLDGINLYVDDPIDSNDPRAEQLTQLVKMVTDKFHAKLPKSIVVFNVPYSPYNQKKMGVNGKNYQYEKIAQIVDRLFIMNYDQRKQAIDDDDKCMSGPNSNYYITMGSLLAYQEMNFPMNKMILGLPYYAHEYKCVTYDNIRCYIEREQYRGINCSSNVANIIPYNQMNEIDNLPGMFWDEISGTCIYHYVEKSYGYVYQIWLDRNDTLQLKFILAERNGLGGIGMWCLNYMNPGSWDHVPQYKLS</sequence>
<dbReference type="GO" id="GO:0009313">
    <property type="term" value="P:oligosaccharide catabolic process"/>
    <property type="evidence" value="ECO:0007669"/>
    <property type="project" value="TreeGrafter"/>
</dbReference>
<reference evidence="5" key="1">
    <citation type="submission" date="2022-12" db="EMBL/GenBank/DDBJ databases">
        <title>Genome assemblies of Blomia tropicalis.</title>
        <authorList>
            <person name="Cui Y."/>
        </authorList>
    </citation>
    <scope>NUCLEOTIDE SEQUENCE</scope>
    <source>
        <tissue evidence="5">Adult mites</tissue>
    </source>
</reference>
<dbReference type="Pfam" id="PF00704">
    <property type="entry name" value="Glyco_hydro_18"/>
    <property type="match status" value="1"/>
</dbReference>
<dbReference type="InterPro" id="IPR017853">
    <property type="entry name" value="GH"/>
</dbReference>
<dbReference type="OMA" id="KWIMKQV"/>
<dbReference type="PANTHER" id="PTHR46290:SF1">
    <property type="entry name" value="DI-N-ACETYLCHITOBIASE"/>
    <property type="match status" value="1"/>
</dbReference>
<name>A0A9Q0M725_BLOTA</name>
<feature type="domain" description="GH18" evidence="4">
    <location>
        <begin position="1"/>
        <end position="367"/>
    </location>
</feature>
<keyword evidence="1" id="KW-0378">Hydrolase</keyword>
<dbReference type="InterPro" id="IPR051887">
    <property type="entry name" value="GH18_Domain-Containing"/>
</dbReference>
<evidence type="ECO:0000313" key="6">
    <source>
        <dbReference type="Proteomes" id="UP001142055"/>
    </source>
</evidence>
<feature type="signal peptide" evidence="3">
    <location>
        <begin position="1"/>
        <end position="23"/>
    </location>
</feature>
<feature type="chain" id="PRO_5040413282" description="GH18 domain-containing protein" evidence="3">
    <location>
        <begin position="24"/>
        <end position="367"/>
    </location>
</feature>